<reference evidence="1 2" key="1">
    <citation type="submission" date="2023-10" db="EMBL/GenBank/DDBJ databases">
        <title>Description of Microbulbifer bruguierae sp. nov., isolated from the sediments of mangrove plant Bruguiera sexangula and comparative genomic analyses of the genus Microbulbifer.</title>
        <authorList>
            <person name="Long M."/>
        </authorList>
    </citation>
    <scope>NUCLEOTIDE SEQUENCE [LARGE SCALE GENOMIC DNA]</scope>
    <source>
        <strain evidence="1 2">SPO729</strain>
    </source>
</reference>
<evidence type="ECO:0000313" key="2">
    <source>
        <dbReference type="Proteomes" id="UP001302477"/>
    </source>
</evidence>
<dbReference type="EMBL" id="CP137555">
    <property type="protein sequence ID" value="WOX05970.1"/>
    <property type="molecule type" value="Genomic_DNA"/>
</dbReference>
<sequence>MDDNLYLKMGDFPGVDELDYLLRQVDPKAGPYELWIAPFQGRLNLTHKDEELIYESGPNKGEPLEKIPFFVIKSFHCGSPNLGPQRIYNIRLLHDLKHRIWTRWDSFRRSSGHEQMRREELESIDPELLRLASPAFFESDRKLAELKQVHSQLQDERDLFLRAISALSIVVDRTR</sequence>
<gene>
    <name evidence="1" type="ORF">R5R33_02180</name>
</gene>
<keyword evidence="2" id="KW-1185">Reference proteome</keyword>
<protein>
    <submittedName>
        <fullName evidence="1">Uncharacterized protein</fullName>
    </submittedName>
</protein>
<dbReference type="KEGG" id="mpaf:R5R33_02180"/>
<accession>A0AAU0N0K2</accession>
<name>A0AAU0N0K2_9GAMM</name>
<dbReference type="AlphaFoldDB" id="A0AAU0N0K2"/>
<evidence type="ECO:0000313" key="1">
    <source>
        <dbReference type="EMBL" id="WOX05970.1"/>
    </source>
</evidence>
<dbReference type="RefSeq" id="WP_318954433.1">
    <property type="nucleotide sequence ID" value="NZ_CP137555.1"/>
</dbReference>
<proteinExistence type="predicted"/>
<organism evidence="1 2">
    <name type="scientific">Microbulbifer pacificus</name>
    <dbReference type="NCBI Taxonomy" id="407164"/>
    <lineage>
        <taxon>Bacteria</taxon>
        <taxon>Pseudomonadati</taxon>
        <taxon>Pseudomonadota</taxon>
        <taxon>Gammaproteobacteria</taxon>
        <taxon>Cellvibrionales</taxon>
        <taxon>Microbulbiferaceae</taxon>
        <taxon>Microbulbifer</taxon>
    </lineage>
</organism>
<dbReference type="Proteomes" id="UP001302477">
    <property type="component" value="Chromosome"/>
</dbReference>